<dbReference type="Proteomes" id="UP000249891">
    <property type="component" value="Unassembled WGS sequence"/>
</dbReference>
<keyword evidence="5" id="KW-0812">Transmembrane</keyword>
<gene>
    <name evidence="7" type="ORF">NCTC11546_01216</name>
    <name evidence="8" type="ORF">NCTC11546_01436</name>
    <name evidence="9" type="ORF">NCTC11546_01853</name>
</gene>
<evidence type="ECO:0000256" key="2">
    <source>
        <dbReference type="ARBA" id="ARBA00022578"/>
    </source>
</evidence>
<name>A0A2X2RAT3_CAPOC</name>
<dbReference type="SUPFAM" id="SSF53098">
    <property type="entry name" value="Ribonuclease H-like"/>
    <property type="match status" value="1"/>
</dbReference>
<evidence type="ECO:0000256" key="5">
    <source>
        <dbReference type="SAM" id="Phobius"/>
    </source>
</evidence>
<evidence type="ECO:0000256" key="4">
    <source>
        <dbReference type="ARBA" id="ARBA00023172"/>
    </source>
</evidence>
<evidence type="ECO:0000313" key="9">
    <source>
        <dbReference type="EMBL" id="SQA78613.1"/>
    </source>
</evidence>
<evidence type="ECO:0000313" key="8">
    <source>
        <dbReference type="EMBL" id="SQA78208.1"/>
    </source>
</evidence>
<dbReference type="EMBL" id="UARG01000017">
    <property type="protein sequence ID" value="SQA78208.1"/>
    <property type="molecule type" value="Genomic_DNA"/>
</dbReference>
<accession>A0A2X2RAT3</accession>
<evidence type="ECO:0000256" key="1">
    <source>
        <dbReference type="ARBA" id="ARBA00010075"/>
    </source>
</evidence>
<dbReference type="InterPro" id="IPR047952">
    <property type="entry name" value="Transpos_IS4"/>
</dbReference>
<dbReference type="AlphaFoldDB" id="A0A2X2RAT3"/>
<dbReference type="GO" id="GO:0004803">
    <property type="term" value="F:transposase activity"/>
    <property type="evidence" value="ECO:0007669"/>
    <property type="project" value="InterPro"/>
</dbReference>
<evidence type="ECO:0000259" key="6">
    <source>
        <dbReference type="Pfam" id="PF01609"/>
    </source>
</evidence>
<dbReference type="Pfam" id="PF01609">
    <property type="entry name" value="DDE_Tnp_1"/>
    <property type="match status" value="1"/>
</dbReference>
<keyword evidence="5" id="KW-1133">Transmembrane helix</keyword>
<feature type="domain" description="Transposase IS4-like" evidence="6">
    <location>
        <begin position="126"/>
        <end position="359"/>
    </location>
</feature>
<dbReference type="NCBIfam" id="NF033592">
    <property type="entry name" value="transpos_IS4_1"/>
    <property type="match status" value="1"/>
</dbReference>
<evidence type="ECO:0000313" key="10">
    <source>
        <dbReference type="Proteomes" id="UP000249891"/>
    </source>
</evidence>
<organism evidence="8 10">
    <name type="scientific">Capnocytophaga ochracea</name>
    <dbReference type="NCBI Taxonomy" id="1018"/>
    <lineage>
        <taxon>Bacteria</taxon>
        <taxon>Pseudomonadati</taxon>
        <taxon>Bacteroidota</taxon>
        <taxon>Flavobacteriia</taxon>
        <taxon>Flavobacteriales</taxon>
        <taxon>Flavobacteriaceae</taxon>
        <taxon>Capnocytophaga</taxon>
    </lineage>
</organism>
<dbReference type="RefSeq" id="WP_128091306.1">
    <property type="nucleotide sequence ID" value="NZ_UARG01000017.1"/>
</dbReference>
<keyword evidence="2" id="KW-0815">Transposition</keyword>
<dbReference type="PANTHER" id="PTHR33258">
    <property type="entry name" value="TRANSPOSASE INSL FOR INSERTION SEQUENCE ELEMENT IS186A-RELATED"/>
    <property type="match status" value="1"/>
</dbReference>
<feature type="transmembrane region" description="Helical" evidence="5">
    <location>
        <begin position="345"/>
        <end position="364"/>
    </location>
</feature>
<reference evidence="8 10" key="1">
    <citation type="submission" date="2018-06" db="EMBL/GenBank/DDBJ databases">
        <authorList>
            <consortium name="Pathogen Informatics"/>
            <person name="Doyle S."/>
        </authorList>
    </citation>
    <scope>NUCLEOTIDE SEQUENCE [LARGE SCALE GENOMIC DNA]</scope>
    <source>
        <strain evidence="8 10">NCTC11546</strain>
    </source>
</reference>
<keyword evidence="5" id="KW-0472">Membrane</keyword>
<proteinExistence type="inferred from homology"/>
<dbReference type="EMBL" id="UARG01000017">
    <property type="protein sequence ID" value="SQA77990.1"/>
    <property type="molecule type" value="Genomic_DNA"/>
</dbReference>
<dbReference type="GO" id="GO:0006313">
    <property type="term" value="P:DNA transposition"/>
    <property type="evidence" value="ECO:0007669"/>
    <property type="project" value="InterPro"/>
</dbReference>
<dbReference type="GO" id="GO:0003677">
    <property type="term" value="F:DNA binding"/>
    <property type="evidence" value="ECO:0007669"/>
    <property type="project" value="UniProtKB-KW"/>
</dbReference>
<dbReference type="InterPro" id="IPR002559">
    <property type="entry name" value="Transposase_11"/>
</dbReference>
<keyword evidence="4" id="KW-0233">DNA recombination</keyword>
<protein>
    <submittedName>
        <fullName evidence="8">Transposase</fullName>
    </submittedName>
</protein>
<dbReference type="InterPro" id="IPR012337">
    <property type="entry name" value="RNaseH-like_sf"/>
</dbReference>
<comment type="similarity">
    <text evidence="1">Belongs to the transposase 11 family.</text>
</comment>
<keyword evidence="3" id="KW-0238">DNA-binding</keyword>
<evidence type="ECO:0000313" key="7">
    <source>
        <dbReference type="EMBL" id="SQA77990.1"/>
    </source>
</evidence>
<dbReference type="Gene3D" id="3.90.350.10">
    <property type="entry name" value="Transposase Inhibitor Protein From Tn5, Chain A, domain 1"/>
    <property type="match status" value="1"/>
</dbReference>
<dbReference type="EMBL" id="UARG01000017">
    <property type="protein sequence ID" value="SQA78613.1"/>
    <property type="molecule type" value="Genomic_DNA"/>
</dbReference>
<dbReference type="PANTHER" id="PTHR33258:SF1">
    <property type="entry name" value="TRANSPOSASE INSL FOR INSERTION SEQUENCE ELEMENT IS186A-RELATED"/>
    <property type="match status" value="1"/>
</dbReference>
<sequence length="408" mass="47684">MTTIIKNRKRISNIFSKIEDKELEFLVKETGVDKYSKKLKGIEIFKLLIFGALTDDRASLRTFENFYITNFFKMIAKISLTKVISHSSIAERIAKINVVFFERLFAYCVKKYAPFLEEGITSKISSYDSTIVSISSKLLHLGMQNGQKNKKDEQGKLSLKFTIGFSNLPFKCKIHHQQEMISEDLALGDILKEHTADKKDIAVFDRGMKDRKVMDELSDEQTQYFVTRIYKDSKYILAEGSQVKKLAEQDEHLRLISSQKVHLFTKSQKKTKNTFRLIEGRLLKKDEKRGKIKEEKILFLSNLTDDFSDEQIAGIYRNRWKIEQYFRFIKQELNFKHFFSRNLNGIQVMMYVILIASILLLTYIKEEGLKGYKIPKRRFCYGLQDEIIKEIVIHCGGDPSKMYSYSDS</sequence>
<evidence type="ECO:0000256" key="3">
    <source>
        <dbReference type="ARBA" id="ARBA00023125"/>
    </source>
</evidence>